<keyword evidence="3 6" id="KW-0238">DNA-binding</keyword>
<gene>
    <name evidence="6" type="ORF">SAMN05216581_4404</name>
</gene>
<reference evidence="6 7" key="1">
    <citation type="submission" date="2016-10" db="EMBL/GenBank/DDBJ databases">
        <authorList>
            <person name="de Groot N.N."/>
        </authorList>
    </citation>
    <scope>NUCLEOTIDE SEQUENCE [LARGE SCALE GENOMIC DNA]</scope>
    <source>
        <strain evidence="6 7">LMG 2158</strain>
    </source>
</reference>
<evidence type="ECO:0000256" key="4">
    <source>
        <dbReference type="ARBA" id="ARBA00023163"/>
    </source>
</evidence>
<dbReference type="InterPro" id="IPR058163">
    <property type="entry name" value="LysR-type_TF_proteobact-type"/>
</dbReference>
<evidence type="ECO:0000256" key="3">
    <source>
        <dbReference type="ARBA" id="ARBA00023125"/>
    </source>
</evidence>
<keyword evidence="4" id="KW-0804">Transcription</keyword>
<keyword evidence="2" id="KW-0805">Transcription regulation</keyword>
<dbReference type="GO" id="GO:0003700">
    <property type="term" value="F:DNA-binding transcription factor activity"/>
    <property type="evidence" value="ECO:0007669"/>
    <property type="project" value="InterPro"/>
</dbReference>
<evidence type="ECO:0000259" key="5">
    <source>
        <dbReference type="PROSITE" id="PS50931"/>
    </source>
</evidence>
<dbReference type="SUPFAM" id="SSF46785">
    <property type="entry name" value="Winged helix' DNA-binding domain"/>
    <property type="match status" value="1"/>
</dbReference>
<evidence type="ECO:0000313" key="6">
    <source>
        <dbReference type="EMBL" id="SEI21128.1"/>
    </source>
</evidence>
<organism evidence="6 7">
    <name type="scientific">Pseudomonas asplenii</name>
    <dbReference type="NCBI Taxonomy" id="53407"/>
    <lineage>
        <taxon>Bacteria</taxon>
        <taxon>Pseudomonadati</taxon>
        <taxon>Pseudomonadota</taxon>
        <taxon>Gammaproteobacteria</taxon>
        <taxon>Pseudomonadales</taxon>
        <taxon>Pseudomonadaceae</taxon>
        <taxon>Pseudomonas</taxon>
    </lineage>
</organism>
<comment type="similarity">
    <text evidence="1">Belongs to the LysR transcriptional regulatory family.</text>
</comment>
<proteinExistence type="inferred from homology"/>
<dbReference type="CDD" id="cd08476">
    <property type="entry name" value="PBP2_CrgA_like_7"/>
    <property type="match status" value="1"/>
</dbReference>
<dbReference type="SUPFAM" id="SSF53850">
    <property type="entry name" value="Periplasmic binding protein-like II"/>
    <property type="match status" value="1"/>
</dbReference>
<dbReference type="GO" id="GO:0043565">
    <property type="term" value="F:sequence-specific DNA binding"/>
    <property type="evidence" value="ECO:0007669"/>
    <property type="project" value="TreeGrafter"/>
</dbReference>
<protein>
    <submittedName>
        <fullName evidence="6">DNA-binding transcriptional regulator, LysR family</fullName>
    </submittedName>
</protein>
<evidence type="ECO:0000256" key="1">
    <source>
        <dbReference type="ARBA" id="ARBA00009437"/>
    </source>
</evidence>
<dbReference type="Gene3D" id="1.10.10.10">
    <property type="entry name" value="Winged helix-like DNA-binding domain superfamily/Winged helix DNA-binding domain"/>
    <property type="match status" value="1"/>
</dbReference>
<dbReference type="PROSITE" id="PS50931">
    <property type="entry name" value="HTH_LYSR"/>
    <property type="match status" value="1"/>
</dbReference>
<dbReference type="PANTHER" id="PTHR30537">
    <property type="entry name" value="HTH-TYPE TRANSCRIPTIONAL REGULATOR"/>
    <property type="match status" value="1"/>
</dbReference>
<dbReference type="FunFam" id="1.10.10.10:FF:000001">
    <property type="entry name" value="LysR family transcriptional regulator"/>
    <property type="match status" value="1"/>
</dbReference>
<dbReference type="Proteomes" id="UP000182272">
    <property type="component" value="Chromosome I"/>
</dbReference>
<accession>A0A1H6P346</accession>
<dbReference type="GO" id="GO:0006351">
    <property type="term" value="P:DNA-templated transcription"/>
    <property type="evidence" value="ECO:0007669"/>
    <property type="project" value="TreeGrafter"/>
</dbReference>
<dbReference type="InterPro" id="IPR036388">
    <property type="entry name" value="WH-like_DNA-bd_sf"/>
</dbReference>
<dbReference type="RefSeq" id="WP_019360640.1">
    <property type="nucleotide sequence ID" value="NZ_LT629972.1"/>
</dbReference>
<dbReference type="Pfam" id="PF00126">
    <property type="entry name" value="HTH_1"/>
    <property type="match status" value="1"/>
</dbReference>
<evidence type="ECO:0000313" key="7">
    <source>
        <dbReference type="Proteomes" id="UP000182272"/>
    </source>
</evidence>
<dbReference type="InterPro" id="IPR000847">
    <property type="entry name" value="LysR_HTH_N"/>
</dbReference>
<sequence>MDRLSGLMSFIRTAELGSFVAAGRALGLSASAVGKGVTRLEQRLGVRLFQRSTRSLSLTDEGRVFQERCRRILDDLDDAQSTLSQSTEIPRGRLRVSMPAASYHLFQSVLIAFMEAYPDIELDLDFSDKLVDVIEEGVDVVIRTGELPDSRLMHRPLPGVQPVLCAAPSYLERHGVPMTPAELDDHLVVRFRYFKNGKLLDFPLLREEGAREPRTRTVMVSNNMEMVRAALIKGFGLGTIPDFLAREALANGSLYCLLHNYLIAPDTLNIVWPSSRQLSRKIRVFVDFMCERLEQEATLMRATLAQDCRYSRSNDNSSARQGSIPWPAALYSLKPRSTEHE</sequence>
<dbReference type="Gene3D" id="3.40.190.290">
    <property type="match status" value="1"/>
</dbReference>
<dbReference type="PANTHER" id="PTHR30537:SF72">
    <property type="entry name" value="LYSR FAMILY TRANSCRIPTIONAL REGULATOR"/>
    <property type="match status" value="1"/>
</dbReference>
<dbReference type="InterPro" id="IPR005119">
    <property type="entry name" value="LysR_subst-bd"/>
</dbReference>
<name>A0A1H6P346_9PSED</name>
<dbReference type="Pfam" id="PF03466">
    <property type="entry name" value="LysR_substrate"/>
    <property type="match status" value="1"/>
</dbReference>
<dbReference type="AlphaFoldDB" id="A0A1H6P346"/>
<dbReference type="InterPro" id="IPR036390">
    <property type="entry name" value="WH_DNA-bd_sf"/>
</dbReference>
<feature type="domain" description="HTH lysR-type" evidence="5">
    <location>
        <begin position="1"/>
        <end position="59"/>
    </location>
</feature>
<evidence type="ECO:0000256" key="2">
    <source>
        <dbReference type="ARBA" id="ARBA00023015"/>
    </source>
</evidence>
<dbReference type="EMBL" id="LT629972">
    <property type="protein sequence ID" value="SEI21128.1"/>
    <property type="molecule type" value="Genomic_DNA"/>
</dbReference>